<dbReference type="GO" id="GO:0009279">
    <property type="term" value="C:cell outer membrane"/>
    <property type="evidence" value="ECO:0007669"/>
    <property type="project" value="UniProtKB-SubCell"/>
</dbReference>
<keyword evidence="3 12" id="KW-0813">Transport</keyword>
<dbReference type="Pfam" id="PF07715">
    <property type="entry name" value="Plug"/>
    <property type="match status" value="1"/>
</dbReference>
<dbReference type="InterPro" id="IPR037066">
    <property type="entry name" value="Plug_dom_sf"/>
</dbReference>
<keyword evidence="8" id="KW-0408">Iron</keyword>
<keyword evidence="5" id="KW-0410">Iron transport</keyword>
<dbReference type="Pfam" id="PF00593">
    <property type="entry name" value="TonB_dep_Rec_b-barrel"/>
    <property type="match status" value="1"/>
</dbReference>
<keyword evidence="6 12" id="KW-0812">Transmembrane</keyword>
<dbReference type="InterPro" id="IPR010917">
    <property type="entry name" value="TonB_rcpt_CS"/>
</dbReference>
<keyword evidence="5" id="KW-0406">Ion transport</keyword>
<dbReference type="OrthoDB" id="9760333at2"/>
<dbReference type="Proteomes" id="UP000193307">
    <property type="component" value="Unassembled WGS sequence"/>
</dbReference>
<evidence type="ECO:0000256" key="8">
    <source>
        <dbReference type="ARBA" id="ARBA00023004"/>
    </source>
</evidence>
<dbReference type="Gene3D" id="2.170.130.10">
    <property type="entry name" value="TonB-dependent receptor, plug domain"/>
    <property type="match status" value="1"/>
</dbReference>
<evidence type="ECO:0000256" key="9">
    <source>
        <dbReference type="ARBA" id="ARBA00023077"/>
    </source>
</evidence>
<keyword evidence="17" id="KW-1185">Reference proteome</keyword>
<reference evidence="16 17" key="1">
    <citation type="submission" date="2017-03" db="EMBL/GenBank/DDBJ databases">
        <authorList>
            <person name="Afonso C.L."/>
            <person name="Miller P.J."/>
            <person name="Scott M.A."/>
            <person name="Spackman E."/>
            <person name="Goraichik I."/>
            <person name="Dimitrov K.M."/>
            <person name="Suarez D.L."/>
            <person name="Swayne D.E."/>
        </authorList>
    </citation>
    <scope>NUCLEOTIDE SEQUENCE [LARGE SCALE GENOMIC DNA]</scope>
    <source>
        <strain evidence="16 17">CECT 7971</strain>
    </source>
</reference>
<evidence type="ECO:0000256" key="11">
    <source>
        <dbReference type="ARBA" id="ARBA00023237"/>
    </source>
</evidence>
<dbReference type="Gene3D" id="2.40.170.20">
    <property type="entry name" value="TonB-dependent receptor, beta-barrel domain"/>
    <property type="match status" value="1"/>
</dbReference>
<dbReference type="InterPro" id="IPR012910">
    <property type="entry name" value="Plug_dom"/>
</dbReference>
<evidence type="ECO:0000259" key="15">
    <source>
        <dbReference type="SMART" id="SM00965"/>
    </source>
</evidence>
<dbReference type="EMBL" id="FWFW01000001">
    <property type="protein sequence ID" value="SLN15593.1"/>
    <property type="molecule type" value="Genomic_DNA"/>
</dbReference>
<evidence type="ECO:0000256" key="14">
    <source>
        <dbReference type="RuleBase" id="RU003357"/>
    </source>
</evidence>
<dbReference type="InterPro" id="IPR036942">
    <property type="entry name" value="Beta-barrel_TonB_sf"/>
</dbReference>
<dbReference type="Gene3D" id="3.55.50.30">
    <property type="match status" value="1"/>
</dbReference>
<dbReference type="PANTHER" id="PTHR30069">
    <property type="entry name" value="TONB-DEPENDENT OUTER MEMBRANE RECEPTOR"/>
    <property type="match status" value="1"/>
</dbReference>
<gene>
    <name evidence="16" type="primary">hxuC</name>
    <name evidence="16" type="ORF">PAM7971_00297</name>
</gene>
<evidence type="ECO:0000256" key="1">
    <source>
        <dbReference type="ARBA" id="ARBA00004571"/>
    </source>
</evidence>
<organism evidence="16 17">
    <name type="scientific">Pacificibacter marinus</name>
    <dbReference type="NCBI Taxonomy" id="658057"/>
    <lineage>
        <taxon>Bacteria</taxon>
        <taxon>Pseudomonadati</taxon>
        <taxon>Pseudomonadota</taxon>
        <taxon>Alphaproteobacteria</taxon>
        <taxon>Rhodobacterales</taxon>
        <taxon>Roseobacteraceae</taxon>
        <taxon>Pacificibacter</taxon>
    </lineage>
</organism>
<dbReference type="STRING" id="658057.SAMN04488032_101350"/>
<evidence type="ECO:0000256" key="3">
    <source>
        <dbReference type="ARBA" id="ARBA00022448"/>
    </source>
</evidence>
<protein>
    <submittedName>
        <fullName evidence="16">Heme/hemopexin utilization protein C</fullName>
    </submittedName>
</protein>
<dbReference type="InterPro" id="IPR039426">
    <property type="entry name" value="TonB-dep_rcpt-like"/>
</dbReference>
<evidence type="ECO:0000256" key="2">
    <source>
        <dbReference type="ARBA" id="ARBA00009810"/>
    </source>
</evidence>
<evidence type="ECO:0000256" key="6">
    <source>
        <dbReference type="ARBA" id="ARBA00022692"/>
    </source>
</evidence>
<dbReference type="GO" id="GO:0015344">
    <property type="term" value="F:siderophore uptake transmembrane transporter activity"/>
    <property type="evidence" value="ECO:0007669"/>
    <property type="project" value="TreeGrafter"/>
</dbReference>
<comment type="similarity">
    <text evidence="2 12 14">Belongs to the TonB-dependent receptor family.</text>
</comment>
<keyword evidence="4 12" id="KW-1134">Transmembrane beta strand</keyword>
<evidence type="ECO:0000256" key="7">
    <source>
        <dbReference type="ARBA" id="ARBA00022729"/>
    </source>
</evidence>
<proteinExistence type="inferred from homology"/>
<dbReference type="PROSITE" id="PS01156">
    <property type="entry name" value="TONB_DEPENDENT_REC_2"/>
    <property type="match status" value="1"/>
</dbReference>
<dbReference type="InterPro" id="IPR011662">
    <property type="entry name" value="Secretin/TonB_short_N"/>
</dbReference>
<dbReference type="AlphaFoldDB" id="A0A1Y5REJ3"/>
<dbReference type="PANTHER" id="PTHR30069:SF41">
    <property type="entry name" value="HEME_HEMOPEXIN UTILIZATION PROTEIN C"/>
    <property type="match status" value="1"/>
</dbReference>
<name>A0A1Y5REJ3_9RHOB</name>
<evidence type="ECO:0000313" key="17">
    <source>
        <dbReference type="Proteomes" id="UP000193307"/>
    </source>
</evidence>
<evidence type="ECO:0000313" key="16">
    <source>
        <dbReference type="EMBL" id="SLN15593.1"/>
    </source>
</evidence>
<feature type="short sequence motif" description="TonB C-terminal box" evidence="13">
    <location>
        <begin position="849"/>
        <end position="866"/>
    </location>
</feature>
<dbReference type="Pfam" id="PF07660">
    <property type="entry name" value="STN"/>
    <property type="match status" value="1"/>
</dbReference>
<comment type="subcellular location">
    <subcellularLocation>
        <location evidence="1 12">Cell outer membrane</location>
        <topology evidence="1 12">Multi-pass membrane protein</topology>
    </subcellularLocation>
</comment>
<dbReference type="GO" id="GO:0044718">
    <property type="term" value="P:siderophore transmembrane transport"/>
    <property type="evidence" value="ECO:0007669"/>
    <property type="project" value="TreeGrafter"/>
</dbReference>
<evidence type="ECO:0000256" key="5">
    <source>
        <dbReference type="ARBA" id="ARBA00022496"/>
    </source>
</evidence>
<keyword evidence="11 12" id="KW-0998">Cell outer membrane</keyword>
<evidence type="ECO:0000256" key="10">
    <source>
        <dbReference type="ARBA" id="ARBA00023136"/>
    </source>
</evidence>
<dbReference type="SUPFAM" id="SSF56935">
    <property type="entry name" value="Porins"/>
    <property type="match status" value="1"/>
</dbReference>
<dbReference type="SMART" id="SM00965">
    <property type="entry name" value="STN"/>
    <property type="match status" value="1"/>
</dbReference>
<evidence type="ECO:0000256" key="12">
    <source>
        <dbReference type="PROSITE-ProRule" id="PRU01360"/>
    </source>
</evidence>
<dbReference type="PROSITE" id="PS52016">
    <property type="entry name" value="TONB_DEPENDENT_REC_3"/>
    <property type="match status" value="1"/>
</dbReference>
<keyword evidence="9 14" id="KW-0798">TonB box</keyword>
<sequence length="866" mass="93085">MRTTDQPIQKRPKGIIGALMLGTTIAFAMGPALGRPVSAQSASETVLDFALSQQPLRRAVAAFSRTTGIGVAADGSIPTSVTAGPVVGSMTVRQGLDQLLAGTGYSYHFSGPNSVVLQAPKADPDTQDLANGGLLLDPIAVNDSYGRYNQDSTYEEAASIVYMDSGDIQRFRGVSTGDFLNGESGVLNGDNRNSGALDVNVRGMQGQSRVPVVIDGSFQESTVYRGYSGIAGRTYLDPDFVGSVSIEKGPSSGADGGGATGGVVRVSTLKPNDIIADGETEGVQLRLGVTGNTTDIPAELTVGAGNGTEARFDRPGAMEFGESWNGSIAMAKKFGNLEILAAYARRQTGNYYAGESGAGPDADQSNRYQLGEEVLNTSQNNTSGLLRGIYKWGSGQSIDLSYSSYDSDFGELMPSQIIRSDLGWQSPLSHVEVKTVTAQYSWNPENNSWIDLKADLYHTKNLTHITTAYGFSGMPISLPFVFASEAEQWGLNVSNSSELMLADRPLILNYGVSGKREFLRPPNDTDSFLPDSPYATLDEEARDGWRNEVGAFVAANYQATDKLTLDGSLRYIWSETQDNTAISYSVDDGEGGVIKKELYKHQKADGFAPIVSALYEISPGLQVYGKYAEAYRTPSLFESTKGWSAVPSAFEDLKPEHAKNKEIGVNFQSNALFSGGGLFQAKLAYFDNDVDNYITRDTSAGYRFVNIDHASMNGWEASVNFDTGKFFGTLTGSKYIDTQYCGMDGECSSGGTKGGYAHMHVPPETSATLTLGRRFFDETLELGARLTYIGNRASTDFISSTGGTNSAINWTPYKTVDLFGSYKINDHMAIDVAVDNVTDKYYMDSLTVGLVPSPGRTIRLGLTANF</sequence>
<keyword evidence="7" id="KW-0732">Signal</keyword>
<feature type="domain" description="Secretin/TonB short N-terminal" evidence="15">
    <location>
        <begin position="69"/>
        <end position="120"/>
    </location>
</feature>
<accession>A0A1Y5REJ3</accession>
<keyword evidence="10 12" id="KW-0472">Membrane</keyword>
<evidence type="ECO:0000256" key="4">
    <source>
        <dbReference type="ARBA" id="ARBA00022452"/>
    </source>
</evidence>
<dbReference type="RefSeq" id="WP_085847210.1">
    <property type="nucleotide sequence ID" value="NZ_FNZV01000001.1"/>
</dbReference>
<dbReference type="InterPro" id="IPR000531">
    <property type="entry name" value="Beta-barrel_TonB"/>
</dbReference>
<evidence type="ECO:0000256" key="13">
    <source>
        <dbReference type="PROSITE-ProRule" id="PRU10144"/>
    </source>
</evidence>